<dbReference type="InterPro" id="IPR014746">
    <property type="entry name" value="Gln_synth/guanido_kin_cat_dom"/>
</dbReference>
<dbReference type="InterPro" id="IPR006336">
    <property type="entry name" value="GCS2"/>
</dbReference>
<evidence type="ECO:0000313" key="6">
    <source>
        <dbReference type="Proteomes" id="UP001595799"/>
    </source>
</evidence>
<dbReference type="PANTHER" id="PTHR36510">
    <property type="entry name" value="GLUTAMATE--CYSTEINE LIGASE 2-RELATED"/>
    <property type="match status" value="1"/>
</dbReference>
<keyword evidence="2 4" id="KW-0547">Nucleotide-binding</keyword>
<dbReference type="InterPro" id="IPR050141">
    <property type="entry name" value="GCL_type2/YbdK_subfam"/>
</dbReference>
<protein>
    <recommendedName>
        <fullName evidence="4">Putative glutamate--cysteine ligase 2</fullName>
        <ecNumber evidence="4">6.3.2.2</ecNumber>
    </recommendedName>
    <alternativeName>
        <fullName evidence="4">Gamma-glutamylcysteine synthetase 2</fullName>
        <shortName evidence="4">GCS 2</shortName>
        <shortName evidence="4">Gamma-GCS 2</shortName>
    </alternativeName>
</protein>
<dbReference type="HAMAP" id="MF_01609">
    <property type="entry name" value="Glu_cys_ligase_2"/>
    <property type="match status" value="1"/>
</dbReference>
<dbReference type="NCBIfam" id="NF010039">
    <property type="entry name" value="PRK13515.1"/>
    <property type="match status" value="1"/>
</dbReference>
<comment type="similarity">
    <text evidence="4">Belongs to the glutamate--cysteine ligase type 2 family. YbdK subfamily.</text>
</comment>
<keyword evidence="1 4" id="KW-0436">Ligase</keyword>
<evidence type="ECO:0000256" key="4">
    <source>
        <dbReference type="HAMAP-Rule" id="MF_01609"/>
    </source>
</evidence>
<sequence length="377" mass="43119">MTGEPSFTLGIEEEYLLVDPDTRNLAVDPPAELLATCEKRLGSRVSPEFLKSQIEVGTTTCRNLKQAAEELRELRATVSEVAGTHGLAVIAASTHPFAAWEAQKHTDKERYNLLRRDMEAVARRLVICGMHVHVGLDDDDLRMDLMGQVAYFLPHLLSLSTSSPFWRGENTGLKSYRMAVFDELPRTGLPVSFESWGEYERHLKVLIQAGVIDDASKIWWDLRPSARFPTLELRIPDICTRLQDGLAIAGLYQSLLRMLWRLKRRNQRWRRYSTMLVQENRWRAQRYGVDEGLVDFGRGEIVPYADLLEEIFELVQEDAEALECWDEVQEAREILQRGTSSHRQLAVYQEELDKGRSSEAALQEVVDFLIRETSAGL</sequence>
<comment type="function">
    <text evidence="4">ATP-dependent carboxylate-amine ligase which exhibits weak glutamate--cysteine ligase activity.</text>
</comment>
<dbReference type="NCBIfam" id="TIGR02050">
    <property type="entry name" value="gshA_cyan_rel"/>
    <property type="match status" value="1"/>
</dbReference>
<evidence type="ECO:0000313" key="5">
    <source>
        <dbReference type="EMBL" id="MFC4351125.1"/>
    </source>
</evidence>
<reference evidence="6" key="1">
    <citation type="journal article" date="2019" name="Int. J. Syst. Evol. Microbiol.">
        <title>The Global Catalogue of Microorganisms (GCM) 10K type strain sequencing project: providing services to taxonomists for standard genome sequencing and annotation.</title>
        <authorList>
            <consortium name="The Broad Institute Genomics Platform"/>
            <consortium name="The Broad Institute Genome Sequencing Center for Infectious Disease"/>
            <person name="Wu L."/>
            <person name="Ma J."/>
        </authorList>
    </citation>
    <scope>NUCLEOTIDE SEQUENCE [LARGE SCALE GENOMIC DNA]</scope>
    <source>
        <strain evidence="6">CECT 8472</strain>
    </source>
</reference>
<name>A0ABV8UIV3_9PROT</name>
<dbReference type="SUPFAM" id="SSF55931">
    <property type="entry name" value="Glutamine synthetase/guanido kinase"/>
    <property type="match status" value="1"/>
</dbReference>
<dbReference type="GO" id="GO:0016874">
    <property type="term" value="F:ligase activity"/>
    <property type="evidence" value="ECO:0007669"/>
    <property type="project" value="UniProtKB-KW"/>
</dbReference>
<comment type="catalytic activity">
    <reaction evidence="4">
        <text>L-cysteine + L-glutamate + ATP = gamma-L-glutamyl-L-cysteine + ADP + phosphate + H(+)</text>
        <dbReference type="Rhea" id="RHEA:13285"/>
        <dbReference type="ChEBI" id="CHEBI:15378"/>
        <dbReference type="ChEBI" id="CHEBI:29985"/>
        <dbReference type="ChEBI" id="CHEBI:30616"/>
        <dbReference type="ChEBI" id="CHEBI:35235"/>
        <dbReference type="ChEBI" id="CHEBI:43474"/>
        <dbReference type="ChEBI" id="CHEBI:58173"/>
        <dbReference type="ChEBI" id="CHEBI:456216"/>
        <dbReference type="EC" id="6.3.2.2"/>
    </reaction>
</comment>
<proteinExistence type="inferred from homology"/>
<dbReference type="InterPro" id="IPR011793">
    <property type="entry name" value="YbdK"/>
</dbReference>
<dbReference type="EMBL" id="JBHSCW010000003">
    <property type="protein sequence ID" value="MFC4351125.1"/>
    <property type="molecule type" value="Genomic_DNA"/>
</dbReference>
<dbReference type="EC" id="6.3.2.2" evidence="4"/>
<dbReference type="Gene3D" id="3.30.590.20">
    <property type="match status" value="1"/>
</dbReference>
<keyword evidence="6" id="KW-1185">Reference proteome</keyword>
<comment type="caution">
    <text evidence="5">The sequence shown here is derived from an EMBL/GenBank/DDBJ whole genome shotgun (WGS) entry which is preliminary data.</text>
</comment>
<accession>A0ABV8UIV3</accession>
<evidence type="ECO:0000256" key="1">
    <source>
        <dbReference type="ARBA" id="ARBA00022598"/>
    </source>
</evidence>
<dbReference type="PANTHER" id="PTHR36510:SF1">
    <property type="entry name" value="GLUTAMATE--CYSTEINE LIGASE 2-RELATED"/>
    <property type="match status" value="1"/>
</dbReference>
<gene>
    <name evidence="5" type="ORF">ACFOW6_06160</name>
</gene>
<evidence type="ECO:0000256" key="2">
    <source>
        <dbReference type="ARBA" id="ARBA00022741"/>
    </source>
</evidence>
<keyword evidence="3 4" id="KW-0067">ATP-binding</keyword>
<dbReference type="Proteomes" id="UP001595799">
    <property type="component" value="Unassembled WGS sequence"/>
</dbReference>
<dbReference type="RefSeq" id="WP_382421465.1">
    <property type="nucleotide sequence ID" value="NZ_JBHSCW010000003.1"/>
</dbReference>
<evidence type="ECO:0000256" key="3">
    <source>
        <dbReference type="ARBA" id="ARBA00022840"/>
    </source>
</evidence>
<organism evidence="5 6">
    <name type="scientific">Fodinicurvata halophila</name>
    <dbReference type="NCBI Taxonomy" id="1419723"/>
    <lineage>
        <taxon>Bacteria</taxon>
        <taxon>Pseudomonadati</taxon>
        <taxon>Pseudomonadota</taxon>
        <taxon>Alphaproteobacteria</taxon>
        <taxon>Rhodospirillales</taxon>
        <taxon>Rhodovibrionaceae</taxon>
        <taxon>Fodinicurvata</taxon>
    </lineage>
</organism>
<dbReference type="Pfam" id="PF04107">
    <property type="entry name" value="GCS2"/>
    <property type="match status" value="1"/>
</dbReference>